<organism evidence="2 3">
    <name type="scientific">Kribbella deserti</name>
    <dbReference type="NCBI Taxonomy" id="1926257"/>
    <lineage>
        <taxon>Bacteria</taxon>
        <taxon>Bacillati</taxon>
        <taxon>Actinomycetota</taxon>
        <taxon>Actinomycetes</taxon>
        <taxon>Propionibacteriales</taxon>
        <taxon>Kribbellaceae</taxon>
        <taxon>Kribbella</taxon>
    </lineage>
</organism>
<dbReference type="Proteomes" id="UP001589890">
    <property type="component" value="Unassembled WGS sequence"/>
</dbReference>
<feature type="region of interest" description="Disordered" evidence="1">
    <location>
        <begin position="1"/>
        <end position="25"/>
    </location>
</feature>
<evidence type="ECO:0008006" key="4">
    <source>
        <dbReference type="Google" id="ProtNLM"/>
    </source>
</evidence>
<protein>
    <recommendedName>
        <fullName evidence="4">Lipoprotein</fullName>
    </recommendedName>
</protein>
<sequence>MPASASSSVSIAPDDAATTKPAGKPALVTPPMAQLSAAQVVTALTGAGYTCGKDSTYAICESGPVAVWVLTGKHKRVPVVSLHSIGKMAEAHAAIEKALPKALQTAHVNEVWLVADWFAKQAGKTAAKTTIGDWKVELYAEADSEEPGVHLTLTDKFCTANCQAE</sequence>
<dbReference type="RefSeq" id="WP_380056482.1">
    <property type="nucleotide sequence ID" value="NZ_JBHLTC010000041.1"/>
</dbReference>
<name>A0ABV6QWP0_9ACTN</name>
<keyword evidence="3" id="KW-1185">Reference proteome</keyword>
<feature type="compositionally biased region" description="Low complexity" evidence="1">
    <location>
        <begin position="1"/>
        <end position="16"/>
    </location>
</feature>
<evidence type="ECO:0000313" key="2">
    <source>
        <dbReference type="EMBL" id="MFC0629060.1"/>
    </source>
</evidence>
<proteinExistence type="predicted"/>
<evidence type="ECO:0000313" key="3">
    <source>
        <dbReference type="Proteomes" id="UP001589890"/>
    </source>
</evidence>
<reference evidence="2 3" key="1">
    <citation type="submission" date="2024-09" db="EMBL/GenBank/DDBJ databases">
        <authorList>
            <person name="Sun Q."/>
            <person name="Mori K."/>
        </authorList>
    </citation>
    <scope>NUCLEOTIDE SEQUENCE [LARGE SCALE GENOMIC DNA]</scope>
    <source>
        <strain evidence="2 3">CGMCC 1.15906</strain>
    </source>
</reference>
<dbReference type="EMBL" id="JBHLTC010000041">
    <property type="protein sequence ID" value="MFC0629060.1"/>
    <property type="molecule type" value="Genomic_DNA"/>
</dbReference>
<gene>
    <name evidence="2" type="ORF">ACFFGN_33660</name>
</gene>
<accession>A0ABV6QWP0</accession>
<evidence type="ECO:0000256" key="1">
    <source>
        <dbReference type="SAM" id="MobiDB-lite"/>
    </source>
</evidence>
<comment type="caution">
    <text evidence="2">The sequence shown here is derived from an EMBL/GenBank/DDBJ whole genome shotgun (WGS) entry which is preliminary data.</text>
</comment>